<dbReference type="GO" id="GO:0005886">
    <property type="term" value="C:plasma membrane"/>
    <property type="evidence" value="ECO:0007669"/>
    <property type="project" value="TreeGrafter"/>
</dbReference>
<dbReference type="PANTHER" id="PTHR37955">
    <property type="entry name" value="TELLURITE RESISTANCE PROTEIN TEHA"/>
    <property type="match status" value="1"/>
</dbReference>
<evidence type="ECO:0000313" key="7">
    <source>
        <dbReference type="Proteomes" id="UP000182870"/>
    </source>
</evidence>
<name>A0A1H0YBK2_STREI</name>
<keyword evidence="4 5" id="KW-0472">Membrane</keyword>
<dbReference type="OrthoDB" id="309023at2"/>
<feature type="transmembrane region" description="Helical" evidence="5">
    <location>
        <begin position="130"/>
        <end position="153"/>
    </location>
</feature>
<feature type="transmembrane region" description="Helical" evidence="5">
    <location>
        <begin position="159"/>
        <end position="180"/>
    </location>
</feature>
<dbReference type="Gene3D" id="1.50.10.150">
    <property type="entry name" value="Voltage-dependent anion channel"/>
    <property type="match status" value="1"/>
</dbReference>
<evidence type="ECO:0000256" key="2">
    <source>
        <dbReference type="ARBA" id="ARBA00022692"/>
    </source>
</evidence>
<proteinExistence type="predicted"/>
<feature type="transmembrane region" description="Helical" evidence="5">
    <location>
        <begin position="36"/>
        <end position="54"/>
    </location>
</feature>
<evidence type="ECO:0000256" key="4">
    <source>
        <dbReference type="ARBA" id="ARBA00023136"/>
    </source>
</evidence>
<evidence type="ECO:0000256" key="3">
    <source>
        <dbReference type="ARBA" id="ARBA00022989"/>
    </source>
</evidence>
<gene>
    <name evidence="6" type="ORF">SAMN05216392_0555</name>
</gene>
<dbReference type="InterPro" id="IPR038665">
    <property type="entry name" value="Voltage-dep_anion_channel_sf"/>
</dbReference>
<feature type="transmembrane region" description="Helical" evidence="5">
    <location>
        <begin position="97"/>
        <end position="118"/>
    </location>
</feature>
<sequence>MRKLKEPPLAIGGLGLSFFSLGNTLGEYSITLRYALGGIAFGLYLLLLTAFVNSFKNYRVVLKDPLTASIFPTLLMQGMLMIVYLDDFPDWDGITEIIFRTIWWLSFVALIAYIIIFSKRFLWSFNLSNVYPSWAVLYIGIGVSSLTVPWTGYAQLGKIVFVYLLIALTALLPTVFLRLWKHGIPDEVKANLATLCAPALVILAYLNAFETIYRPLLLGLLILSQFLYILVISFLPKIMKKDFNPGFSALTFPLIVTAVALKGAAKYFEVLQYLFVIELLVAIFILIKVAAGYIKYFRD</sequence>
<dbReference type="Proteomes" id="UP000182870">
    <property type="component" value="Unassembled WGS sequence"/>
</dbReference>
<dbReference type="CDD" id="cd09325">
    <property type="entry name" value="TDT_C4-dicarb_trans"/>
    <property type="match status" value="1"/>
</dbReference>
<dbReference type="InterPro" id="IPR004695">
    <property type="entry name" value="SLAC1/Mae1/Ssu1/TehA"/>
</dbReference>
<protein>
    <submittedName>
        <fullName evidence="6">Exfoliative toxin A/B</fullName>
    </submittedName>
</protein>
<dbReference type="PANTHER" id="PTHR37955:SF1">
    <property type="entry name" value="DEP DOMAIN-CONTAINING PROTEIN"/>
    <property type="match status" value="1"/>
</dbReference>
<dbReference type="Pfam" id="PF03595">
    <property type="entry name" value="SLAC1"/>
    <property type="match status" value="1"/>
</dbReference>
<dbReference type="EMBL" id="FNKE01000001">
    <property type="protein sequence ID" value="SDQ12568.1"/>
    <property type="molecule type" value="Genomic_DNA"/>
</dbReference>
<feature type="transmembrane region" description="Helical" evidence="5">
    <location>
        <begin position="215"/>
        <end position="235"/>
    </location>
</feature>
<feature type="transmembrane region" description="Helical" evidence="5">
    <location>
        <begin position="247"/>
        <end position="265"/>
    </location>
</feature>
<reference evidence="6 7" key="1">
    <citation type="submission" date="2016-10" db="EMBL/GenBank/DDBJ databases">
        <authorList>
            <person name="de Groot N.N."/>
        </authorList>
    </citation>
    <scope>NUCLEOTIDE SEQUENCE [LARGE SCALE GENOMIC DNA]</scope>
    <source>
        <strain evidence="6 7">Sb05</strain>
    </source>
</reference>
<accession>A0A1H0YBK2</accession>
<evidence type="ECO:0000256" key="5">
    <source>
        <dbReference type="SAM" id="Phobius"/>
    </source>
</evidence>
<comment type="subcellular location">
    <subcellularLocation>
        <location evidence="1">Membrane</location>
        <topology evidence="1">Multi-pass membrane protein</topology>
    </subcellularLocation>
</comment>
<dbReference type="AlphaFoldDB" id="A0A1H0YBK2"/>
<keyword evidence="3 5" id="KW-1133">Transmembrane helix</keyword>
<evidence type="ECO:0000313" key="6">
    <source>
        <dbReference type="EMBL" id="SDQ12568.1"/>
    </source>
</evidence>
<feature type="transmembrane region" description="Helical" evidence="5">
    <location>
        <begin position="192"/>
        <end position="209"/>
    </location>
</feature>
<feature type="transmembrane region" description="Helical" evidence="5">
    <location>
        <begin position="271"/>
        <end position="294"/>
    </location>
</feature>
<keyword evidence="2 5" id="KW-0812">Transmembrane</keyword>
<dbReference type="RefSeq" id="WP_074560182.1">
    <property type="nucleotide sequence ID" value="NZ_FNKE01000001.1"/>
</dbReference>
<dbReference type="GO" id="GO:0046583">
    <property type="term" value="F:monoatomic cation efflux transmembrane transporter activity"/>
    <property type="evidence" value="ECO:0007669"/>
    <property type="project" value="TreeGrafter"/>
</dbReference>
<dbReference type="InterPro" id="IPR052951">
    <property type="entry name" value="Tellurite_res_ion_channel"/>
</dbReference>
<feature type="transmembrane region" description="Helical" evidence="5">
    <location>
        <begin position="66"/>
        <end position="85"/>
    </location>
</feature>
<evidence type="ECO:0000256" key="1">
    <source>
        <dbReference type="ARBA" id="ARBA00004141"/>
    </source>
</evidence>
<organism evidence="6 7">
    <name type="scientific">Streptococcus equinus</name>
    <name type="common">Streptococcus bovis</name>
    <dbReference type="NCBI Taxonomy" id="1335"/>
    <lineage>
        <taxon>Bacteria</taxon>
        <taxon>Bacillati</taxon>
        <taxon>Bacillota</taxon>
        <taxon>Bacilli</taxon>
        <taxon>Lactobacillales</taxon>
        <taxon>Streptococcaceae</taxon>
        <taxon>Streptococcus</taxon>
    </lineage>
</organism>